<evidence type="ECO:0000256" key="5">
    <source>
        <dbReference type="ARBA" id="ARBA00022857"/>
    </source>
</evidence>
<evidence type="ECO:0000256" key="6">
    <source>
        <dbReference type="ARBA" id="ARBA00023002"/>
    </source>
</evidence>
<dbReference type="EMBL" id="CP051217">
    <property type="protein sequence ID" value="QJB68697.1"/>
    <property type="molecule type" value="Genomic_DNA"/>
</dbReference>
<dbReference type="GO" id="GO:0004497">
    <property type="term" value="F:monooxygenase activity"/>
    <property type="evidence" value="ECO:0007669"/>
    <property type="project" value="UniProtKB-KW"/>
</dbReference>
<dbReference type="FunFam" id="3.50.50.60:FF:000341">
    <property type="entry name" value="Baeyer-Villiger monooxygenase"/>
    <property type="match status" value="1"/>
</dbReference>
<proteinExistence type="inferred from homology"/>
<gene>
    <name evidence="8" type="ORF">HF685_04880</name>
</gene>
<dbReference type="AlphaFoldDB" id="A0A6H2DKM8"/>
<organism evidence="8 9">
    <name type="scientific">Parasphingorhabdus halotolerans</name>
    <dbReference type="NCBI Taxonomy" id="2725558"/>
    <lineage>
        <taxon>Bacteria</taxon>
        <taxon>Pseudomonadati</taxon>
        <taxon>Pseudomonadota</taxon>
        <taxon>Alphaproteobacteria</taxon>
        <taxon>Sphingomonadales</taxon>
        <taxon>Sphingomonadaceae</taxon>
        <taxon>Parasphingorhabdus</taxon>
    </lineage>
</organism>
<evidence type="ECO:0000256" key="3">
    <source>
        <dbReference type="ARBA" id="ARBA00022630"/>
    </source>
</evidence>
<dbReference type="SUPFAM" id="SSF51905">
    <property type="entry name" value="FAD/NAD(P)-binding domain"/>
    <property type="match status" value="1"/>
</dbReference>
<keyword evidence="9" id="KW-1185">Reference proteome</keyword>
<evidence type="ECO:0000256" key="2">
    <source>
        <dbReference type="ARBA" id="ARBA00010139"/>
    </source>
</evidence>
<evidence type="ECO:0000313" key="9">
    <source>
        <dbReference type="Proteomes" id="UP000501600"/>
    </source>
</evidence>
<reference evidence="8 9" key="1">
    <citation type="submission" date="2020-04" db="EMBL/GenBank/DDBJ databases">
        <title>Genome sequence for Sphingorhabdus sp. strain M1.</title>
        <authorList>
            <person name="Park S.-J."/>
        </authorList>
    </citation>
    <scope>NUCLEOTIDE SEQUENCE [LARGE SCALE GENOMIC DNA]</scope>
    <source>
        <strain evidence="8 9">JK6</strain>
    </source>
</reference>
<name>A0A6H2DKM8_9SPHN</name>
<sequence>MNAITIDKDALKAKYAEERDKRLRGDGSAQYVRLESEFSDLATDPYTPRKERDPVTDHVTFAFIGGGFAGLVVGGRLKEAGIEDVRIIEKGGDFGGTWYWNRYPGAQCDTASMIYMPLLEETGHVPTEKYAHAPEIRDHCSRIGNHFGLYEKALFHTEVNDLEWDEAQKVWIIRTSRGDAFTAKYIGMGTGPLHVAKLPGLPGIENFKGKSFHTSRWDYAYTGGNPEGAPQDKLADKRVAIIGTGATAVQCIPHLAKSAKELLVFQRTPSSVDRRDNAPIEEDWFSDVAEEGWQRKWQENFAANLGVGFPAEDLVNDGWTDLAKRVRANLKEVPPSEWTPERMLESFEDSDFQKMEEIRQRAAELVDDPDTGENLKAWYRQLCKRPCFHDEYLQAFNEPATRLIDTDGKGVERITENGVYAGGQEYEVDCIIYASGFEVSLDSVSRAGFDVTGKGGLKLSRHWEEGMRTRHGLHMAGFPNAFMVQPTQAANFIANVPHNIVDHADTIATIVSHAERQGHQTVEVTAEAEQAWLDFLDTGLGVNIGNTECTPGYYNNEGVGWGDNTRFMQGHPHGAMAFFNYMDGWRKSGEFEGLEFR</sequence>
<dbReference type="InterPro" id="IPR050775">
    <property type="entry name" value="FAD-binding_Monooxygenases"/>
</dbReference>
<dbReference type="Pfam" id="PF13738">
    <property type="entry name" value="Pyr_redox_3"/>
    <property type="match status" value="1"/>
</dbReference>
<dbReference type="KEGG" id="phao:HF685_04880"/>
<protein>
    <submittedName>
        <fullName evidence="8">NAD(P)/FAD-dependent oxidoreductase</fullName>
    </submittedName>
</protein>
<keyword evidence="7" id="KW-0503">Monooxygenase</keyword>
<dbReference type="PANTHER" id="PTHR43098">
    <property type="entry name" value="L-ORNITHINE N(5)-MONOOXYGENASE-RELATED"/>
    <property type="match status" value="1"/>
</dbReference>
<comment type="similarity">
    <text evidence="2">Belongs to the FAD-binding monooxygenase family.</text>
</comment>
<dbReference type="Gene3D" id="3.50.50.60">
    <property type="entry name" value="FAD/NAD(P)-binding domain"/>
    <property type="match status" value="2"/>
</dbReference>
<keyword evidence="5" id="KW-0521">NADP</keyword>
<evidence type="ECO:0000313" key="8">
    <source>
        <dbReference type="EMBL" id="QJB68697.1"/>
    </source>
</evidence>
<evidence type="ECO:0000256" key="7">
    <source>
        <dbReference type="ARBA" id="ARBA00023033"/>
    </source>
</evidence>
<comment type="cofactor">
    <cofactor evidence="1">
        <name>FAD</name>
        <dbReference type="ChEBI" id="CHEBI:57692"/>
    </cofactor>
</comment>
<accession>A0A6H2DKM8</accession>
<keyword evidence="3" id="KW-0285">Flavoprotein</keyword>
<dbReference type="Proteomes" id="UP000501600">
    <property type="component" value="Chromosome"/>
</dbReference>
<keyword evidence="4" id="KW-0274">FAD</keyword>
<evidence type="ECO:0000256" key="1">
    <source>
        <dbReference type="ARBA" id="ARBA00001974"/>
    </source>
</evidence>
<dbReference type="InterPro" id="IPR036188">
    <property type="entry name" value="FAD/NAD-bd_sf"/>
</dbReference>
<dbReference type="RefSeq" id="WP_168818539.1">
    <property type="nucleotide sequence ID" value="NZ_CP051217.1"/>
</dbReference>
<evidence type="ECO:0000256" key="4">
    <source>
        <dbReference type="ARBA" id="ARBA00022827"/>
    </source>
</evidence>
<keyword evidence="6" id="KW-0560">Oxidoreductase</keyword>
<dbReference type="PANTHER" id="PTHR43098:SF4">
    <property type="entry name" value="BLR3857 PROTEIN"/>
    <property type="match status" value="1"/>
</dbReference>